<keyword evidence="3" id="KW-1185">Reference proteome</keyword>
<evidence type="ECO:0000313" key="2">
    <source>
        <dbReference type="EMBL" id="MFH8546578.1"/>
    </source>
</evidence>
<feature type="transmembrane region" description="Helical" evidence="1">
    <location>
        <begin position="176"/>
        <end position="198"/>
    </location>
</feature>
<keyword evidence="1" id="KW-0472">Membrane</keyword>
<feature type="transmembrane region" description="Helical" evidence="1">
    <location>
        <begin position="41"/>
        <end position="62"/>
    </location>
</feature>
<evidence type="ECO:0000313" key="3">
    <source>
        <dbReference type="Proteomes" id="UP001610818"/>
    </source>
</evidence>
<proteinExistence type="predicted"/>
<sequence>MIESFAVVLGVALLAGAVVLIKHRFWPPGPDEEPREDVAEYISMMVGVLYALVLGLALVSVWDTNSGAEDHAATEASAAHQIHLLAAGLPSGQDARMRGEIETYIRHVTETEWPAMAEGTPLGPTGWRLLNDVRATGQVPADATPAQQATGQETLAQLSVLDEARRGREADATERLSPVIWFGLIVGGGLTIAFMFMFGVQRSFTHLVMVMGLSALITFTVLLIYQLDSPFQGLFAVDTTPFTRYF</sequence>
<protein>
    <recommendedName>
        <fullName evidence="4">DUF4239 domain-containing protein</fullName>
    </recommendedName>
</protein>
<feature type="transmembrane region" description="Helical" evidence="1">
    <location>
        <begin position="204"/>
        <end position="225"/>
    </location>
</feature>
<dbReference type="RefSeq" id="WP_397712239.1">
    <property type="nucleotide sequence ID" value="NZ_JBIRGN010000003.1"/>
</dbReference>
<comment type="caution">
    <text evidence="2">The sequence shown here is derived from an EMBL/GenBank/DDBJ whole genome shotgun (WGS) entry which is preliminary data.</text>
</comment>
<evidence type="ECO:0000256" key="1">
    <source>
        <dbReference type="SAM" id="Phobius"/>
    </source>
</evidence>
<organism evidence="2 3">
    <name type="scientific">Streptomyces longisporoflavus</name>
    <dbReference type="NCBI Taxonomy" id="28044"/>
    <lineage>
        <taxon>Bacteria</taxon>
        <taxon>Bacillati</taxon>
        <taxon>Actinomycetota</taxon>
        <taxon>Actinomycetes</taxon>
        <taxon>Kitasatosporales</taxon>
        <taxon>Streptomycetaceae</taxon>
        <taxon>Streptomyces</taxon>
    </lineage>
</organism>
<dbReference type="EMBL" id="JBIRGQ010000003">
    <property type="protein sequence ID" value="MFH8546578.1"/>
    <property type="molecule type" value="Genomic_DNA"/>
</dbReference>
<dbReference type="Proteomes" id="UP001610818">
    <property type="component" value="Unassembled WGS sequence"/>
</dbReference>
<reference evidence="2 3" key="1">
    <citation type="submission" date="2024-10" db="EMBL/GenBank/DDBJ databases">
        <title>The Natural Products Discovery Center: Release of the First 8490 Sequenced Strains for Exploring Actinobacteria Biosynthetic Diversity.</title>
        <authorList>
            <person name="Kalkreuter E."/>
            <person name="Kautsar S.A."/>
            <person name="Yang D."/>
            <person name="Bader C.D."/>
            <person name="Teijaro C.N."/>
            <person name="Fluegel L."/>
            <person name="Davis C.M."/>
            <person name="Simpson J.R."/>
            <person name="Lauterbach L."/>
            <person name="Steele A.D."/>
            <person name="Gui C."/>
            <person name="Meng S."/>
            <person name="Li G."/>
            <person name="Viehrig K."/>
            <person name="Ye F."/>
            <person name="Su P."/>
            <person name="Kiefer A.F."/>
            <person name="Nichols A."/>
            <person name="Cepeda A.J."/>
            <person name="Yan W."/>
            <person name="Fan B."/>
            <person name="Jiang Y."/>
            <person name="Adhikari A."/>
            <person name="Zheng C.-J."/>
            <person name="Schuster L."/>
            <person name="Cowan T.M."/>
            <person name="Smanski M.J."/>
            <person name="Chevrette M.G."/>
            <person name="De Carvalho L.P.S."/>
            <person name="Shen B."/>
        </authorList>
    </citation>
    <scope>NUCLEOTIDE SEQUENCE [LARGE SCALE GENOMIC DNA]</scope>
    <source>
        <strain evidence="2 3">NPDC017990</strain>
    </source>
</reference>
<keyword evidence="1" id="KW-1133">Transmembrane helix</keyword>
<gene>
    <name evidence="2" type="ORF">ACH4F9_16380</name>
</gene>
<dbReference type="InterPro" id="IPR025333">
    <property type="entry name" value="DUF4239"/>
</dbReference>
<keyword evidence="1" id="KW-0812">Transmembrane</keyword>
<dbReference type="Pfam" id="PF14023">
    <property type="entry name" value="Bestrophin-like"/>
    <property type="match status" value="1"/>
</dbReference>
<accession>A0ABW7QNM6</accession>
<name>A0ABW7QNM6_9ACTN</name>
<evidence type="ECO:0008006" key="4">
    <source>
        <dbReference type="Google" id="ProtNLM"/>
    </source>
</evidence>